<dbReference type="EMBL" id="CP029534">
    <property type="protein sequence ID" value="AYU82866.1"/>
    <property type="molecule type" value="Genomic_DNA"/>
</dbReference>
<sequence>MPAKKLSSAAKVSSTATHPPRRRTSGLLGGSTNDSEQGGSAASLPSTATGVAQPLKRSGIKSRNSINYTSFSAQQAAAVTSSGDAHAPHVRTKVPVATAKAASGRPRAVAVIPANHTTPPPPAARESVPSPPNPAAAAAVQNAPPLGSSSTTTTAGAVRRARFGIHTPSVTAPSAAVDPPGASPAAQNGSPKTSLPTLSTGPPSLPTAKRVTHHTDVDINRTVVSPASVGSWAAKLQPRCSFPASGPRRLSSSSSHAIKATSSAPAAAATPSTAASEAAAAEADPREAPAARQYASALLAVASKPNGQSKSAADPSTDSTAAPGTSSSVAQASLESRGQSLSVMGKKKVMRRASAGTATSRPPSTATSRRPSVSCIATADSTAAATRDSSVLYPQPQSSCSAAPTLDAESAPSTALNTARTAGPAAVKTPTNAGSAVSAGTATPLPRGPVVSEEWARSIIKPGDENLLYRATAAATTYSGFACTPSGISISGGAASAAWQASAARSSINDTQLRRAQETVLRLRNAETPTPRWRSTKAASVGAGSAVSVASGGSGSRFGSTVKRSGTRLQRRRQEDEDRQRSLMETMAMPAGENGGSVSGGRASNPGTAAGSASPTPSRISEASTNTMMRGGGRLSGGSARPLLEQLPGGASVPVDIMGQRRSPSLKLFAKPSPRTFSTPSPRGSTGAPGLKTTFGVSNGPYYAGNEELTRLTWVREEMLRALMQSAAPPAASAVTRENSAAAAAPSMPSPKDGSDANALEGSASSVLTMHFDPQVGETAPVSPAFSSAGKRPRQRVYSVDLRGATGSDESAPPKQSPAADVTQPRGRLAGSGTTPLLASSIRQKPGNSVFVSRPAPPGSPVRVGVTPGPTSARPTLDSSAFASGAPPAAPAAAARQQRRTAVTVAMCSLQSPNTLAERVRLELVRQEQQQPAAVRTGQMQAAAPSSAPAANQRPKATPLDAATRLLLLDPLFPLISEENYQRLVLQNDEYTTRKALLAHIGATPPPPSSASLLYESPSPVPPLDVDKKPRRSGAEVPPAARALEMDLAEADEAAPSRSLTAAALTSTPAAAAAAPPSPSASPPNAATIGSTPLRRPSVQYGGPALYATFSPSRVPSPSPTASGLTSPTAGPAVGLGGATSSARDGKLLVNAVMPTEKSGSIKSLAVGGVWYAASPMSEITGQSTAQLPLNASLLVSVGGSGALGGTGNSPIRMRSTSPTASCSSSRNATRRGSLLRSVQQHLQPQAATAATPSRSDSTGDEVSTASDEAVDVAEVELCKALPRWGPFRTPHAAASSDSDVVEQECATKPGTIAGDTTTGAAMATAPRKTKKSAHGEASPVVSPTGSTPSPLSMAPALSLAMAEELQAYVHVFLKRYRNVDAVTAKEMGPVPETPLALQRAIRRSLRLSAGDRANAADDKDAVELEDSLDDGSYHSQNVQYVLDLLGSLLQSETSFCEDDAARAASGAHPWTAAAQRHTKKRATGAQLIAAVMGRPASSSGEITAGGAVPKHTRSVAARSAAVRPALKLRDPELRAVELMFVNDAP</sequence>
<feature type="compositionally biased region" description="Polar residues" evidence="1">
    <location>
        <begin position="30"/>
        <end position="50"/>
    </location>
</feature>
<feature type="region of interest" description="Disordered" evidence="1">
    <location>
        <begin position="1205"/>
        <end position="1269"/>
    </location>
</feature>
<keyword evidence="3" id="KW-1185">Reference proteome</keyword>
<feature type="region of interest" description="Disordered" evidence="1">
    <location>
        <begin position="931"/>
        <end position="957"/>
    </location>
</feature>
<name>A0A3Q8IIR4_LEIDO</name>
<evidence type="ECO:0000313" key="3">
    <source>
        <dbReference type="Proteomes" id="UP000274082"/>
    </source>
</evidence>
<feature type="compositionally biased region" description="Low complexity" evidence="1">
    <location>
        <begin position="135"/>
        <end position="153"/>
    </location>
</feature>
<feature type="region of interest" description="Disordered" evidence="1">
    <location>
        <begin position="1110"/>
        <end position="1138"/>
    </location>
</feature>
<feature type="region of interest" description="Disordered" evidence="1">
    <location>
        <begin position="1068"/>
        <end position="1098"/>
    </location>
</feature>
<accession>A0A3Q8IIR4</accession>
<dbReference type="OrthoDB" id="273888at2759"/>
<feature type="compositionally biased region" description="Pro residues" evidence="1">
    <location>
        <begin position="118"/>
        <end position="134"/>
    </location>
</feature>
<feature type="region of interest" description="Disordered" evidence="1">
    <location>
        <begin position="1002"/>
        <end position="1037"/>
    </location>
</feature>
<gene>
    <name evidence="2" type="ORF">LdCL_350011600</name>
</gene>
<dbReference type="Proteomes" id="UP000274082">
    <property type="component" value="Chromosome 35"/>
</dbReference>
<feature type="region of interest" description="Disordered" evidence="1">
    <location>
        <begin position="170"/>
        <end position="219"/>
    </location>
</feature>
<evidence type="ECO:0000313" key="2">
    <source>
        <dbReference type="EMBL" id="AYU82866.1"/>
    </source>
</evidence>
<feature type="region of interest" description="Disordered" evidence="1">
    <location>
        <begin position="526"/>
        <end position="643"/>
    </location>
</feature>
<feature type="compositionally biased region" description="Low complexity" evidence="1">
    <location>
        <begin position="538"/>
        <end position="551"/>
    </location>
</feature>
<feature type="region of interest" description="Disordered" evidence="1">
    <location>
        <begin position="668"/>
        <end position="690"/>
    </location>
</feature>
<feature type="region of interest" description="Disordered" evidence="1">
    <location>
        <begin position="1325"/>
        <end position="1350"/>
    </location>
</feature>
<dbReference type="VEuPathDB" id="TriTrypDB:LDHU3_35.0810"/>
<feature type="compositionally biased region" description="Low complexity" evidence="1">
    <location>
        <begin position="244"/>
        <end position="282"/>
    </location>
</feature>
<feature type="compositionally biased region" description="Low complexity" evidence="1">
    <location>
        <begin position="1"/>
        <end position="16"/>
    </location>
</feature>
<dbReference type="VEuPathDB" id="TriTrypDB:LdBPK_350690.1"/>
<feature type="compositionally biased region" description="Low complexity" evidence="1">
    <location>
        <begin position="353"/>
        <end position="390"/>
    </location>
</feature>
<feature type="compositionally biased region" description="Low complexity" evidence="1">
    <location>
        <begin position="189"/>
        <end position="202"/>
    </location>
</feature>
<feature type="compositionally biased region" description="Low complexity" evidence="1">
    <location>
        <begin position="740"/>
        <end position="751"/>
    </location>
</feature>
<feature type="region of interest" description="Disordered" evidence="1">
    <location>
        <begin position="731"/>
        <end position="760"/>
    </location>
</feature>
<dbReference type="VEuPathDB" id="TriTrypDB:LdCL_350011600"/>
<feature type="compositionally biased region" description="Low complexity" evidence="1">
    <location>
        <begin position="942"/>
        <end position="957"/>
    </location>
</feature>
<feature type="compositionally biased region" description="Polar residues" evidence="1">
    <location>
        <begin position="411"/>
        <end position="420"/>
    </location>
</feature>
<feature type="compositionally biased region" description="Low complexity" evidence="1">
    <location>
        <begin position="672"/>
        <end position="686"/>
    </location>
</feature>
<feature type="region of interest" description="Disordered" evidence="1">
    <location>
        <begin position="1"/>
        <end position="63"/>
    </location>
</feature>
<feature type="region of interest" description="Disordered" evidence="1">
    <location>
        <begin position="305"/>
        <end position="448"/>
    </location>
</feature>
<feature type="compositionally biased region" description="Low complexity" evidence="1">
    <location>
        <begin position="309"/>
        <end position="323"/>
    </location>
</feature>
<feature type="region of interest" description="Disordered" evidence="1">
    <location>
        <begin position="98"/>
        <end position="153"/>
    </location>
</feature>
<feature type="region of interest" description="Disordered" evidence="1">
    <location>
        <begin position="243"/>
        <end position="292"/>
    </location>
</feature>
<organism evidence="2 3">
    <name type="scientific">Leishmania donovani</name>
    <dbReference type="NCBI Taxonomy" id="5661"/>
    <lineage>
        <taxon>Eukaryota</taxon>
        <taxon>Discoba</taxon>
        <taxon>Euglenozoa</taxon>
        <taxon>Kinetoplastea</taxon>
        <taxon>Metakinetoplastina</taxon>
        <taxon>Trypanosomatida</taxon>
        <taxon>Trypanosomatidae</taxon>
        <taxon>Leishmaniinae</taxon>
        <taxon>Leishmania</taxon>
    </lineage>
</organism>
<feature type="compositionally biased region" description="Low complexity" evidence="1">
    <location>
        <begin position="1339"/>
        <end position="1350"/>
    </location>
</feature>
<feature type="region of interest" description="Disordered" evidence="1">
    <location>
        <begin position="776"/>
        <end position="840"/>
    </location>
</feature>
<feature type="compositionally biased region" description="Basic and acidic residues" evidence="1">
    <location>
        <begin position="572"/>
        <end position="582"/>
    </location>
</feature>
<reference evidence="2 3" key="1">
    <citation type="journal article" date="2018" name="Sci. Rep.">
        <title>A complete Leishmania donovani reference genome identifies novel genetic variations associated with virulence.</title>
        <authorList>
            <person name="Lypaczewski P."/>
            <person name="Hoshizaki J."/>
            <person name="Zhang W.-W."/>
            <person name="McCall L.-I."/>
            <person name="Torcivia-Rodriguez J."/>
            <person name="Simonyan V."/>
            <person name="Kaur A."/>
            <person name="Dewar K."/>
            <person name="Matlashewski G."/>
        </authorList>
    </citation>
    <scope>NUCLEOTIDE SEQUENCE [LARGE SCALE GENOMIC DNA]</scope>
    <source>
        <strain evidence="2 3">LdCL</strain>
    </source>
</reference>
<feature type="compositionally biased region" description="Polar residues" evidence="1">
    <location>
        <begin position="1110"/>
        <end position="1129"/>
    </location>
</feature>
<feature type="compositionally biased region" description="Polar residues" evidence="1">
    <location>
        <begin position="1237"/>
        <end position="1267"/>
    </location>
</feature>
<protein>
    <submittedName>
        <fullName evidence="2">Uncharacterized protein</fullName>
    </submittedName>
</protein>
<feature type="compositionally biased region" description="Polar residues" evidence="1">
    <location>
        <begin position="429"/>
        <end position="441"/>
    </location>
</feature>
<evidence type="ECO:0000256" key="1">
    <source>
        <dbReference type="SAM" id="MobiDB-lite"/>
    </source>
</evidence>
<feature type="compositionally biased region" description="Polar residues" evidence="1">
    <location>
        <begin position="605"/>
        <end position="628"/>
    </location>
</feature>
<feature type="compositionally biased region" description="Low complexity" evidence="1">
    <location>
        <begin position="1216"/>
        <end position="1226"/>
    </location>
</feature>
<feature type="compositionally biased region" description="Polar residues" evidence="1">
    <location>
        <begin position="324"/>
        <end position="342"/>
    </location>
</feature>
<proteinExistence type="predicted"/>